<proteinExistence type="predicted"/>
<gene>
    <name evidence="1" type="ORF">MAE02_37020</name>
</gene>
<accession>A0A512BVL1</accession>
<dbReference type="Proteomes" id="UP000321085">
    <property type="component" value="Unassembled WGS sequence"/>
</dbReference>
<dbReference type="AlphaFoldDB" id="A0A512BVL1"/>
<organism evidence="1 2">
    <name type="scientific">Microvirga aerophila</name>
    <dbReference type="NCBI Taxonomy" id="670291"/>
    <lineage>
        <taxon>Bacteria</taxon>
        <taxon>Pseudomonadati</taxon>
        <taxon>Pseudomonadota</taxon>
        <taxon>Alphaproteobacteria</taxon>
        <taxon>Hyphomicrobiales</taxon>
        <taxon>Methylobacteriaceae</taxon>
        <taxon>Microvirga</taxon>
    </lineage>
</organism>
<sequence length="124" mass="14201">MSEELKVLDVPDISTEDRALVIAYATGAPWFRSEIIRDATTWARCEADRHALIAAFPFVLDMRQYKVWDDDEMLSDDVCCWLSEHVGTGGPWESTQEVYDWADHGCIVGFKNEADALLFKLRWA</sequence>
<name>A0A512BVL1_9HYPH</name>
<evidence type="ECO:0000313" key="1">
    <source>
        <dbReference type="EMBL" id="GEO16006.1"/>
    </source>
</evidence>
<reference evidence="1 2" key="1">
    <citation type="submission" date="2019-07" db="EMBL/GenBank/DDBJ databases">
        <title>Whole genome shotgun sequence of Microvirga aerophila NBRC 106136.</title>
        <authorList>
            <person name="Hosoyama A."/>
            <person name="Uohara A."/>
            <person name="Ohji S."/>
            <person name="Ichikawa N."/>
        </authorList>
    </citation>
    <scope>NUCLEOTIDE SEQUENCE [LARGE SCALE GENOMIC DNA]</scope>
    <source>
        <strain evidence="1 2">NBRC 106136</strain>
    </source>
</reference>
<keyword evidence="2" id="KW-1185">Reference proteome</keyword>
<comment type="caution">
    <text evidence="1">The sequence shown here is derived from an EMBL/GenBank/DDBJ whole genome shotgun (WGS) entry which is preliminary data.</text>
</comment>
<dbReference type="RefSeq" id="WP_114187877.1">
    <property type="nucleotide sequence ID" value="NZ_BJYU01000053.1"/>
</dbReference>
<protein>
    <submittedName>
        <fullName evidence="1">Uncharacterized protein</fullName>
    </submittedName>
</protein>
<dbReference type="EMBL" id="BJYU01000053">
    <property type="protein sequence ID" value="GEO16006.1"/>
    <property type="molecule type" value="Genomic_DNA"/>
</dbReference>
<evidence type="ECO:0000313" key="2">
    <source>
        <dbReference type="Proteomes" id="UP000321085"/>
    </source>
</evidence>